<dbReference type="PANTHER" id="PTHR14633">
    <property type="entry name" value="LITTLE ELONGATION COMPLEX SUBUNIT 2"/>
    <property type="match status" value="1"/>
</dbReference>
<feature type="region of interest" description="Disordered" evidence="1">
    <location>
        <begin position="539"/>
        <end position="570"/>
    </location>
</feature>
<dbReference type="GO" id="GO:0008023">
    <property type="term" value="C:transcription elongation factor complex"/>
    <property type="evidence" value="ECO:0007669"/>
    <property type="project" value="InterPro"/>
</dbReference>
<feature type="compositionally biased region" description="Polar residues" evidence="1">
    <location>
        <begin position="128"/>
        <end position="145"/>
    </location>
</feature>
<dbReference type="GO" id="GO:0042796">
    <property type="term" value="P:snRNA transcription by RNA polymerase III"/>
    <property type="evidence" value="ECO:0007669"/>
    <property type="project" value="TreeGrafter"/>
</dbReference>
<dbReference type="GO" id="GO:0045945">
    <property type="term" value="P:positive regulation of transcription by RNA polymerase III"/>
    <property type="evidence" value="ECO:0007669"/>
    <property type="project" value="TreeGrafter"/>
</dbReference>
<evidence type="ECO:0000259" key="2">
    <source>
        <dbReference type="Pfam" id="PF10505"/>
    </source>
</evidence>
<reference evidence="3" key="1">
    <citation type="submission" date="2016-11" db="UniProtKB">
        <authorList>
            <consortium name="WormBaseParasite"/>
        </authorList>
    </citation>
    <scope>IDENTIFICATION</scope>
    <source>
        <strain evidence="3">pt0022</strain>
    </source>
</reference>
<feature type="domain" description="Little elongation complex subunit 2 C-terminal" evidence="2">
    <location>
        <begin position="628"/>
        <end position="823"/>
    </location>
</feature>
<accession>A0A1I8EIG3</accession>
<sequence length="925" mass="106181">MSKINKHTVIVYIDISLILSGKKRLAFSYVTHPLNANFAARPFSASVRLLMDEDWRGSQAASRCPFLNPNADLDTIISHNALFCDRCRDEQMLEKTKGEEILFVNNPPYWALPSKHGRSRDNEDDNESVSSKDFTQRKQGITNACGSRVQGEKLESIGNLRKWRKEDEVQDTPRTNHKTGRSAKQESGKREAKVPTNIALHKLAKQGYSKEEALQKYIEKQREKAHPKSEDDRVQIDREDMPWAPPFPKMLRKYRSIIQKPIDHQRYVAIVANFLNANHSQPRFQQNRQEVRVMDEKLKDERMQYQELVLQSLRSRKKSVYSCSNQRAISYILDRLRSYASSLHCQYGPPIYDEEMKDLAVDALTILTKKAILYRGKVSKIVLPNERRRFIFNRLVEDISAQYPPTEKTKYPLESDEFAMHLAVKYGVRVVMCSSSALKILCNPWIADSSTYLIPVVVKRSFSERTNRFENVCLVSKPCIETSINGPSLWRRYLKFSVKLAIRGDLKKDIDEKMLAKTGGRQRANRAKVEQAKTDNENNLIIADDVADSEETPSNLPSDTGSRKEENNSQNVKITVIPSLSFPTGPVCDDILGDIMNEMGTTSNNIASCYGELDQNSDVSSFNGVDLNKRYTLFSLGHDGMQDVDLIIRANNDGIDGMGNELSVVHKIEYAAEFGAERVDDEEWLYDYFRCKLKCASQLVRLRIHYLEQHFLQKERYNENMLTANRPDLRKLAEERTQWLKKIVVKLESLQPGNYLIRKESNRLQILLPTNDVNNAYLTEKQLKELHFDERLPPVEEVFRGIDEHLVLVYHIVQKRIPASFGPKKDGVMLRNLRNEQTNNAVVSHGSNQKACRQQSKDVDDVFGGPLQHESSGTQEGVLSSLIHQSRRQRKRNYSKRNRRGDSRTPSVSKCRFIDFDAPQGSQAL</sequence>
<feature type="compositionally biased region" description="Basic and acidic residues" evidence="1">
    <location>
        <begin position="183"/>
        <end position="193"/>
    </location>
</feature>
<feature type="region of interest" description="Disordered" evidence="1">
    <location>
        <begin position="113"/>
        <end position="194"/>
    </location>
</feature>
<dbReference type="PANTHER" id="PTHR14633:SF3">
    <property type="entry name" value="LITTLE ELONGATION COMPLEX SUBUNIT 2"/>
    <property type="match status" value="1"/>
</dbReference>
<dbReference type="STRING" id="6293.A0A1I8EIG3"/>
<feature type="compositionally biased region" description="Basic residues" evidence="1">
    <location>
        <begin position="885"/>
        <end position="899"/>
    </location>
</feature>
<dbReference type="InterPro" id="IPR019535">
    <property type="entry name" value="ICE2_C"/>
</dbReference>
<dbReference type="GO" id="GO:0042795">
    <property type="term" value="P:snRNA transcription by RNA polymerase II"/>
    <property type="evidence" value="ECO:0007669"/>
    <property type="project" value="TreeGrafter"/>
</dbReference>
<protein>
    <submittedName>
        <fullName evidence="3">NARG2_C domain-containing protein</fullName>
    </submittedName>
</protein>
<name>A0A1I8EIG3_WUCBA</name>
<feature type="region of interest" description="Disordered" evidence="1">
    <location>
        <begin position="841"/>
        <end position="911"/>
    </location>
</feature>
<proteinExistence type="predicted"/>
<dbReference type="AlphaFoldDB" id="A0A1I8EIG3"/>
<dbReference type="Pfam" id="PF10505">
    <property type="entry name" value="NARG2_C"/>
    <property type="match status" value="1"/>
</dbReference>
<dbReference type="WBParaSite" id="maker-PairedContig_227-snap-gene-1.11-mRNA-1">
    <property type="protein sequence ID" value="maker-PairedContig_227-snap-gene-1.11-mRNA-1"/>
    <property type="gene ID" value="maker-PairedContig_227-snap-gene-1.11"/>
</dbReference>
<evidence type="ECO:0000313" key="3">
    <source>
        <dbReference type="WBParaSite" id="maker-PairedContig_227-snap-gene-1.11-mRNA-1"/>
    </source>
</evidence>
<feature type="compositionally biased region" description="Polar residues" evidence="1">
    <location>
        <begin position="841"/>
        <end position="854"/>
    </location>
</feature>
<feature type="compositionally biased region" description="Polar residues" evidence="1">
    <location>
        <begin position="869"/>
        <end position="884"/>
    </location>
</feature>
<evidence type="ECO:0000256" key="1">
    <source>
        <dbReference type="SAM" id="MobiDB-lite"/>
    </source>
</evidence>
<organism evidence="3">
    <name type="scientific">Wuchereria bancrofti</name>
    <dbReference type="NCBI Taxonomy" id="6293"/>
    <lineage>
        <taxon>Eukaryota</taxon>
        <taxon>Metazoa</taxon>
        <taxon>Ecdysozoa</taxon>
        <taxon>Nematoda</taxon>
        <taxon>Chromadorea</taxon>
        <taxon>Rhabditida</taxon>
        <taxon>Spirurina</taxon>
        <taxon>Spiruromorpha</taxon>
        <taxon>Filarioidea</taxon>
        <taxon>Onchocercidae</taxon>
        <taxon>Wuchereria</taxon>
    </lineage>
</organism>